<dbReference type="AlphaFoldDB" id="A0A5C3PER0"/>
<sequence>MSDEATSLKARGNEFFRAGAFLEATKVYAQAEKVDSNDPTYPSNLSAALFELGDYASCVEAVLRAWRLLRAQSDQKMELVTRLARRLTKALSHGARAGTIARDTLTKHGEAIQHLRLASSKEGSTGVGGFGAQRWDEWDAARVEMDECVKRRDACLDGLSRIPIFFKPLDDNKEYYPIGHDQLIDLTAGCGSVDPHPLDIKALSTEHIRKIAFLYGGVGDARHVLATLRGLSTAYSNLHKAKKTKFHAHLTLLDINATMIARDLCLFLLLDELNRANDATARIEVKATLMYMFCGVVMPSYCYDRLSTLLRDLLARLSSTTWGLPTWMHLDQASAAAVVLVLEYWLNASKSTRKMLAAHDISPPRSSRQPPPSYRPASQPDFQQRVQEKLAGERQAIRGLLLSMGHDQIQSVLMKEGVLSFPVSPTAARTALLENMDVIVDTYQEQFFGDRRTLEMEPWYRQVKVWVPPKELRHRHADLDAAWKQVLDDLPIPTPVMRKACAHVENDWQPNITLFDPYLDDPHCIFVEARTGYPSINEDVLDTVKHIHEFKSRDFIAMESTAWDVCSVFFEAAATALKALERKVTLEFIVGELCDELAKMRHGSQTTRPDTFPRKYTRMWLSNVPDYTHGPLNVILYVAPNLQDHPQAALACNSLLNSSAWKNDEEFFHTYTLLKIEELPRYLGCNILDSRGMMDVMVMGASSSFPRPLAELASRDDLITWLTRLLFNTFIPGRIQPPPCNVRLPHNLVAFFGTLMYLSRLGYPGHWLSEFVARILSGRMVSDIPPYTGEYPIAVEERTRRVPSRTVRTDPWLVEFETIIATAYYAVPFPISGALPSDFSSNPDDITLWEASVQLAPSFFPGRGFYSNPYEPRAQLLFYRSDKLTAREVIDNIRDIFEGKPTPPPGLFFLLTAPEHVVYWDKICFRLSRQRVERMRTEKWSMVAYRNDTGMQATLPSPVSSWTVKEHT</sequence>
<accession>A0A5C3PER0</accession>
<reference evidence="3 4" key="1">
    <citation type="journal article" date="2019" name="Nat. Ecol. Evol.">
        <title>Megaphylogeny resolves global patterns of mushroom evolution.</title>
        <authorList>
            <person name="Varga T."/>
            <person name="Krizsan K."/>
            <person name="Foldi C."/>
            <person name="Dima B."/>
            <person name="Sanchez-Garcia M."/>
            <person name="Sanchez-Ramirez S."/>
            <person name="Szollosi G.J."/>
            <person name="Szarkandi J.G."/>
            <person name="Papp V."/>
            <person name="Albert L."/>
            <person name="Andreopoulos W."/>
            <person name="Angelini C."/>
            <person name="Antonin V."/>
            <person name="Barry K.W."/>
            <person name="Bougher N.L."/>
            <person name="Buchanan P."/>
            <person name="Buyck B."/>
            <person name="Bense V."/>
            <person name="Catcheside P."/>
            <person name="Chovatia M."/>
            <person name="Cooper J."/>
            <person name="Damon W."/>
            <person name="Desjardin D."/>
            <person name="Finy P."/>
            <person name="Geml J."/>
            <person name="Haridas S."/>
            <person name="Hughes K."/>
            <person name="Justo A."/>
            <person name="Karasinski D."/>
            <person name="Kautmanova I."/>
            <person name="Kiss B."/>
            <person name="Kocsube S."/>
            <person name="Kotiranta H."/>
            <person name="LaButti K.M."/>
            <person name="Lechner B.E."/>
            <person name="Liimatainen K."/>
            <person name="Lipzen A."/>
            <person name="Lukacs Z."/>
            <person name="Mihaltcheva S."/>
            <person name="Morgado L.N."/>
            <person name="Niskanen T."/>
            <person name="Noordeloos M.E."/>
            <person name="Ohm R.A."/>
            <person name="Ortiz-Santana B."/>
            <person name="Ovrebo C."/>
            <person name="Racz N."/>
            <person name="Riley R."/>
            <person name="Savchenko A."/>
            <person name="Shiryaev A."/>
            <person name="Soop K."/>
            <person name="Spirin V."/>
            <person name="Szebenyi C."/>
            <person name="Tomsovsky M."/>
            <person name="Tulloss R.E."/>
            <person name="Uehling J."/>
            <person name="Grigoriev I.V."/>
            <person name="Vagvolgyi C."/>
            <person name="Papp T."/>
            <person name="Martin F.M."/>
            <person name="Miettinen O."/>
            <person name="Hibbett D.S."/>
            <person name="Nagy L.G."/>
        </authorList>
    </citation>
    <scope>NUCLEOTIDE SEQUENCE [LARGE SCALE GENOMIC DNA]</scope>
    <source>
        <strain evidence="3 4">HHB13444</strain>
    </source>
</reference>
<dbReference type="STRING" id="1314778.A0A5C3PER0"/>
<dbReference type="Proteomes" id="UP000308197">
    <property type="component" value="Unassembled WGS sequence"/>
</dbReference>
<feature type="region of interest" description="Disordered" evidence="1">
    <location>
        <begin position="359"/>
        <end position="382"/>
    </location>
</feature>
<evidence type="ECO:0000256" key="1">
    <source>
        <dbReference type="SAM" id="MobiDB-lite"/>
    </source>
</evidence>
<dbReference type="SUPFAM" id="SSF48452">
    <property type="entry name" value="TPR-like"/>
    <property type="match status" value="1"/>
</dbReference>
<name>A0A5C3PER0_9APHY</name>
<organism evidence="3 4">
    <name type="scientific">Polyporus arcularius HHB13444</name>
    <dbReference type="NCBI Taxonomy" id="1314778"/>
    <lineage>
        <taxon>Eukaryota</taxon>
        <taxon>Fungi</taxon>
        <taxon>Dikarya</taxon>
        <taxon>Basidiomycota</taxon>
        <taxon>Agaricomycotina</taxon>
        <taxon>Agaricomycetes</taxon>
        <taxon>Polyporales</taxon>
        <taxon>Polyporaceae</taxon>
        <taxon>Polyporus</taxon>
    </lineage>
</organism>
<dbReference type="InterPro" id="IPR011990">
    <property type="entry name" value="TPR-like_helical_dom_sf"/>
</dbReference>
<dbReference type="InterPro" id="IPR027974">
    <property type="entry name" value="DUF4470"/>
</dbReference>
<evidence type="ECO:0000259" key="2">
    <source>
        <dbReference type="Pfam" id="PF14737"/>
    </source>
</evidence>
<dbReference type="Gene3D" id="1.25.40.10">
    <property type="entry name" value="Tetratricopeptide repeat domain"/>
    <property type="match status" value="1"/>
</dbReference>
<proteinExistence type="predicted"/>
<keyword evidence="4" id="KW-1185">Reference proteome</keyword>
<dbReference type="Pfam" id="PF14737">
    <property type="entry name" value="DUF4470"/>
    <property type="match status" value="1"/>
</dbReference>
<gene>
    <name evidence="3" type="ORF">K466DRAFT_665208</name>
</gene>
<dbReference type="InParanoid" id="A0A5C3PER0"/>
<dbReference type="EMBL" id="ML211321">
    <property type="protein sequence ID" value="TFK84363.1"/>
    <property type="molecule type" value="Genomic_DNA"/>
</dbReference>
<feature type="domain" description="DUF4470" evidence="2">
    <location>
        <begin position="207"/>
        <end position="291"/>
    </location>
</feature>
<evidence type="ECO:0000313" key="4">
    <source>
        <dbReference type="Proteomes" id="UP000308197"/>
    </source>
</evidence>
<evidence type="ECO:0000313" key="3">
    <source>
        <dbReference type="EMBL" id="TFK84363.1"/>
    </source>
</evidence>
<protein>
    <recommendedName>
        <fullName evidence="2">DUF4470 domain-containing protein</fullName>
    </recommendedName>
</protein>